<dbReference type="AlphaFoldDB" id="A0A0A9EEX2"/>
<organism evidence="1">
    <name type="scientific">Arundo donax</name>
    <name type="common">Giant reed</name>
    <name type="synonym">Donax arundinaceus</name>
    <dbReference type="NCBI Taxonomy" id="35708"/>
    <lineage>
        <taxon>Eukaryota</taxon>
        <taxon>Viridiplantae</taxon>
        <taxon>Streptophyta</taxon>
        <taxon>Embryophyta</taxon>
        <taxon>Tracheophyta</taxon>
        <taxon>Spermatophyta</taxon>
        <taxon>Magnoliopsida</taxon>
        <taxon>Liliopsida</taxon>
        <taxon>Poales</taxon>
        <taxon>Poaceae</taxon>
        <taxon>PACMAD clade</taxon>
        <taxon>Arundinoideae</taxon>
        <taxon>Arundineae</taxon>
        <taxon>Arundo</taxon>
    </lineage>
</organism>
<accession>A0A0A9EEX2</accession>
<sequence length="44" mass="4735">MEEGGSPAAAWLPVLGLPPEWRLCLPGLRRLARGRLSPLVAKAQ</sequence>
<name>A0A0A9EEX2_ARUDO</name>
<protein>
    <submittedName>
        <fullName evidence="1">Uncharacterized protein</fullName>
    </submittedName>
</protein>
<evidence type="ECO:0000313" key="1">
    <source>
        <dbReference type="EMBL" id="JAD97553.1"/>
    </source>
</evidence>
<reference evidence="1" key="2">
    <citation type="journal article" date="2015" name="Data Brief">
        <title>Shoot transcriptome of the giant reed, Arundo donax.</title>
        <authorList>
            <person name="Barrero R.A."/>
            <person name="Guerrero F.D."/>
            <person name="Moolhuijzen P."/>
            <person name="Goolsby J.A."/>
            <person name="Tidwell J."/>
            <person name="Bellgard S.E."/>
            <person name="Bellgard M.I."/>
        </authorList>
    </citation>
    <scope>NUCLEOTIDE SEQUENCE</scope>
    <source>
        <tissue evidence="1">Shoot tissue taken approximately 20 cm above the soil surface</tissue>
    </source>
</reference>
<dbReference type="EMBL" id="GBRH01200342">
    <property type="protein sequence ID" value="JAD97553.1"/>
    <property type="molecule type" value="Transcribed_RNA"/>
</dbReference>
<reference evidence="1" key="1">
    <citation type="submission" date="2014-09" db="EMBL/GenBank/DDBJ databases">
        <authorList>
            <person name="Magalhaes I.L.F."/>
            <person name="Oliveira U."/>
            <person name="Santos F.R."/>
            <person name="Vidigal T.H.D.A."/>
            <person name="Brescovit A.D."/>
            <person name="Santos A.J."/>
        </authorList>
    </citation>
    <scope>NUCLEOTIDE SEQUENCE</scope>
    <source>
        <tissue evidence="1">Shoot tissue taken approximately 20 cm above the soil surface</tissue>
    </source>
</reference>
<proteinExistence type="predicted"/>